<dbReference type="GO" id="GO:0003993">
    <property type="term" value="F:acid phosphatase activity"/>
    <property type="evidence" value="ECO:0007669"/>
    <property type="project" value="InterPro"/>
</dbReference>
<dbReference type="InterPro" id="IPR039331">
    <property type="entry name" value="PAPs-like"/>
</dbReference>
<keyword evidence="1" id="KW-0732">Signal</keyword>
<dbReference type="Gene3D" id="3.60.21.10">
    <property type="match status" value="1"/>
</dbReference>
<evidence type="ECO:0000259" key="2">
    <source>
        <dbReference type="Pfam" id="PF14008"/>
    </source>
</evidence>
<dbReference type="Pfam" id="PF14008">
    <property type="entry name" value="Metallophos_C"/>
    <property type="match status" value="1"/>
</dbReference>
<evidence type="ECO:0000256" key="1">
    <source>
        <dbReference type="ARBA" id="ARBA00022729"/>
    </source>
</evidence>
<name>A0A397ZLD3_BRACM</name>
<dbReference type="SUPFAM" id="SSF56300">
    <property type="entry name" value="Metallo-dependent phosphatases"/>
    <property type="match status" value="1"/>
</dbReference>
<dbReference type="AlphaFoldDB" id="A0A397ZLD3"/>
<feature type="domain" description="Purple acid phosphatase C-terminal" evidence="2">
    <location>
        <begin position="39"/>
        <end position="98"/>
    </location>
</feature>
<organism evidence="3 4">
    <name type="scientific">Brassica campestris</name>
    <name type="common">Field mustard</name>
    <dbReference type="NCBI Taxonomy" id="3711"/>
    <lineage>
        <taxon>Eukaryota</taxon>
        <taxon>Viridiplantae</taxon>
        <taxon>Streptophyta</taxon>
        <taxon>Embryophyta</taxon>
        <taxon>Tracheophyta</taxon>
        <taxon>Spermatophyta</taxon>
        <taxon>Magnoliopsida</taxon>
        <taxon>eudicotyledons</taxon>
        <taxon>Gunneridae</taxon>
        <taxon>Pentapetalae</taxon>
        <taxon>rosids</taxon>
        <taxon>malvids</taxon>
        <taxon>Brassicales</taxon>
        <taxon>Brassicaceae</taxon>
        <taxon>Brassiceae</taxon>
        <taxon>Brassica</taxon>
    </lineage>
</organism>
<sequence length="122" mass="13939">MKTSRNRVTVRLSYWTGVFEYSWPVDWRVTAQCEAKASAPVYITIGDGGNSEGLLTDMMQPQPSYSAFREPSFGHGLLDIKNRTHAYFNWNRNQDGSSVEADSVWLLNRFWRAPKKTMVVAS</sequence>
<reference evidence="3 4" key="1">
    <citation type="submission" date="2018-06" db="EMBL/GenBank/DDBJ databases">
        <title>WGS assembly of Brassica rapa FPsc.</title>
        <authorList>
            <person name="Bowman J."/>
            <person name="Kohchi T."/>
            <person name="Yamato K."/>
            <person name="Jenkins J."/>
            <person name="Shu S."/>
            <person name="Ishizaki K."/>
            <person name="Yamaoka S."/>
            <person name="Nishihama R."/>
            <person name="Nakamura Y."/>
            <person name="Berger F."/>
            <person name="Adam C."/>
            <person name="Aki S."/>
            <person name="Althoff F."/>
            <person name="Araki T."/>
            <person name="Arteaga-Vazquez M."/>
            <person name="Balasubrmanian S."/>
            <person name="Bauer D."/>
            <person name="Boehm C."/>
            <person name="Briginshaw L."/>
            <person name="Caballero-Perez J."/>
            <person name="Catarino B."/>
            <person name="Chen F."/>
            <person name="Chiyoda S."/>
            <person name="Chovatia M."/>
            <person name="Davies K."/>
            <person name="Delmans M."/>
            <person name="Demura T."/>
            <person name="Dierschke T."/>
            <person name="Dolan L."/>
            <person name="Dorantes-Acosta A."/>
            <person name="Eklund D."/>
            <person name="Florent S."/>
            <person name="Flores-Sandoval E."/>
            <person name="Fujiyama A."/>
            <person name="Fukuzawa H."/>
            <person name="Galik B."/>
            <person name="Grimanelli D."/>
            <person name="Grimwood J."/>
            <person name="Grossniklaus U."/>
            <person name="Hamada T."/>
            <person name="Haseloff J."/>
            <person name="Hetherington A."/>
            <person name="Higo A."/>
            <person name="Hirakawa Y."/>
            <person name="Hundley H."/>
            <person name="Ikeda Y."/>
            <person name="Inoue K."/>
            <person name="Inoue S."/>
            <person name="Ishida S."/>
            <person name="Jia Q."/>
            <person name="Kakita M."/>
            <person name="Kanazawa T."/>
            <person name="Kawai Y."/>
            <person name="Kawashima T."/>
            <person name="Kennedy M."/>
            <person name="Kinose K."/>
            <person name="Kinoshita T."/>
            <person name="Kohara Y."/>
            <person name="Koide E."/>
            <person name="Komatsu K."/>
            <person name="Kopischke S."/>
            <person name="Kubo M."/>
            <person name="Kyozuka J."/>
            <person name="Lagercrantz U."/>
            <person name="Lin S."/>
            <person name="Lindquist E."/>
            <person name="Lipzen A."/>
            <person name="Lu C."/>
            <person name="Luna E."/>
            <person name="Martienssen R."/>
            <person name="Minamino N."/>
            <person name="Mizutani M."/>
            <person name="Mizutani M."/>
            <person name="Mochizuki N."/>
            <person name="Monte I."/>
            <person name="Mosher R."/>
            <person name="Nagasaki H."/>
            <person name="Nakagami H."/>
            <person name="Naramoto S."/>
            <person name="Nishitani K."/>
            <person name="Ohtani M."/>
            <person name="Okamoto T."/>
            <person name="Okumura M."/>
            <person name="Phillips J."/>
            <person name="Pollak B."/>
            <person name="Reinders A."/>
            <person name="Roevekamp M."/>
            <person name="Sano R."/>
            <person name="Sawa S."/>
            <person name="Schmid M."/>
            <person name="Shirakawa M."/>
            <person name="Solano R."/>
            <person name="Spunde A."/>
            <person name="Suetsugu N."/>
            <person name="Sugano S."/>
            <person name="Sugiyama A."/>
            <person name="Sun R."/>
            <person name="Suzuki Y."/>
            <person name="Takenaka M."/>
            <person name="Takezawa D."/>
            <person name="Tomogane H."/>
            <person name="Tsuzuki M."/>
            <person name="Ueda T."/>
            <person name="Umeda M."/>
            <person name="Ward J."/>
            <person name="Watanabe Y."/>
            <person name="Yazaki K."/>
            <person name="Yokoyama R."/>
            <person name="Yoshitake Y."/>
            <person name="Yotsui I."/>
            <person name="Zachgo S."/>
            <person name="Schmutz J."/>
        </authorList>
    </citation>
    <scope>NUCLEOTIDE SEQUENCE [LARGE SCALE GENOMIC DNA]</scope>
    <source>
        <strain evidence="4">cv. B-3</strain>
    </source>
</reference>
<gene>
    <name evidence="3" type="ORF">BRARA_D01596</name>
</gene>
<dbReference type="InterPro" id="IPR029052">
    <property type="entry name" value="Metallo-depent_PP-like"/>
</dbReference>
<proteinExistence type="predicted"/>
<dbReference type="PANTHER" id="PTHR22953:SF35">
    <property type="entry name" value="FE(3+)-ZN(2+) PURPLE ACID PHOSPHATASE 12"/>
    <property type="match status" value="1"/>
</dbReference>
<protein>
    <recommendedName>
        <fullName evidence="2">Purple acid phosphatase C-terminal domain-containing protein</fullName>
    </recommendedName>
</protein>
<dbReference type="EMBL" id="CM010631">
    <property type="protein sequence ID" value="RID66457.1"/>
    <property type="molecule type" value="Genomic_DNA"/>
</dbReference>
<dbReference type="Proteomes" id="UP000264353">
    <property type="component" value="Chromosome A4"/>
</dbReference>
<accession>A0A397ZLD3</accession>
<dbReference type="PANTHER" id="PTHR22953">
    <property type="entry name" value="ACID PHOSPHATASE RELATED"/>
    <property type="match status" value="1"/>
</dbReference>
<dbReference type="InterPro" id="IPR025733">
    <property type="entry name" value="PAPs_C"/>
</dbReference>
<evidence type="ECO:0000313" key="4">
    <source>
        <dbReference type="Proteomes" id="UP000264353"/>
    </source>
</evidence>
<evidence type="ECO:0000313" key="3">
    <source>
        <dbReference type="EMBL" id="RID66457.1"/>
    </source>
</evidence>